<name>A0A448GV41_9GAMM</name>
<dbReference type="Pfam" id="PF14131">
    <property type="entry name" value="DUF4298"/>
    <property type="match status" value="1"/>
</dbReference>
<evidence type="ECO:0008006" key="4">
    <source>
        <dbReference type="Google" id="ProtNLM"/>
    </source>
</evidence>
<dbReference type="RefSeq" id="WP_126329999.1">
    <property type="nucleotide sequence ID" value="NZ_LR134343.1"/>
</dbReference>
<dbReference type="EMBL" id="LR134343">
    <property type="protein sequence ID" value="VEG12673.1"/>
    <property type="molecule type" value="Genomic_DNA"/>
</dbReference>
<dbReference type="KEGG" id="mcun:NCTC10297_00602"/>
<gene>
    <name evidence="2" type="ORF">NCTC10297_00602</name>
</gene>
<sequence>MSNPDQQATLDAAQTLYREWLAAKSALQNTREQLEHALAVMEKLQQTYYSPAFNELYDADERGELNTTTQGEYSVMSQDTIYNEFIEKDQELWRLLKLCVQHLEN</sequence>
<dbReference type="Proteomes" id="UP000274100">
    <property type="component" value="Chromosome"/>
</dbReference>
<proteinExistence type="predicted"/>
<dbReference type="OrthoDB" id="8602690at2"/>
<feature type="coiled-coil region" evidence="1">
    <location>
        <begin position="17"/>
        <end position="47"/>
    </location>
</feature>
<dbReference type="AlphaFoldDB" id="A0A448GV41"/>
<reference evidence="2 3" key="1">
    <citation type="submission" date="2018-12" db="EMBL/GenBank/DDBJ databases">
        <authorList>
            <consortium name="Pathogen Informatics"/>
        </authorList>
    </citation>
    <scope>NUCLEOTIDE SEQUENCE [LARGE SCALE GENOMIC DNA]</scope>
    <source>
        <strain evidence="2 3">NCTC10297</strain>
    </source>
</reference>
<organism evidence="2 3">
    <name type="scientific">Moraxella cuniculi</name>
    <dbReference type="NCBI Taxonomy" id="34061"/>
    <lineage>
        <taxon>Bacteria</taxon>
        <taxon>Pseudomonadati</taxon>
        <taxon>Pseudomonadota</taxon>
        <taxon>Gammaproteobacteria</taxon>
        <taxon>Moraxellales</taxon>
        <taxon>Moraxellaceae</taxon>
        <taxon>Moraxella</taxon>
    </lineage>
</organism>
<evidence type="ECO:0000256" key="1">
    <source>
        <dbReference type="SAM" id="Coils"/>
    </source>
</evidence>
<evidence type="ECO:0000313" key="2">
    <source>
        <dbReference type="EMBL" id="VEG12673.1"/>
    </source>
</evidence>
<protein>
    <recommendedName>
        <fullName evidence="4">DUF4298 domain-containing protein</fullName>
    </recommendedName>
</protein>
<accession>A0A448GV41</accession>
<keyword evidence="1" id="KW-0175">Coiled coil</keyword>
<evidence type="ECO:0000313" key="3">
    <source>
        <dbReference type="Proteomes" id="UP000274100"/>
    </source>
</evidence>
<dbReference type="InterPro" id="IPR025384">
    <property type="entry name" value="DUF4298"/>
</dbReference>